<dbReference type="PROSITE" id="PS50835">
    <property type="entry name" value="IG_LIKE"/>
    <property type="match status" value="1"/>
</dbReference>
<dbReference type="InterPro" id="IPR050199">
    <property type="entry name" value="IgHV"/>
</dbReference>
<keyword evidence="3" id="KW-1280">Immunoglobulin</keyword>
<dbReference type="InterPro" id="IPR007110">
    <property type="entry name" value="Ig-like_dom"/>
</dbReference>
<dbReference type="EMBL" id="VWYG01029955">
    <property type="protein sequence ID" value="NXQ92592.1"/>
    <property type="molecule type" value="Genomic_DNA"/>
</dbReference>
<dbReference type="InterPro" id="IPR013783">
    <property type="entry name" value="Ig-like_fold"/>
</dbReference>
<keyword evidence="6" id="KW-1185">Reference proteome</keyword>
<dbReference type="SUPFAM" id="SSF48726">
    <property type="entry name" value="Immunoglobulin"/>
    <property type="match status" value="1"/>
</dbReference>
<dbReference type="SMART" id="SM00406">
    <property type="entry name" value="IGv"/>
    <property type="match status" value="1"/>
</dbReference>
<dbReference type="OrthoDB" id="9426090at2759"/>
<dbReference type="InterPro" id="IPR013106">
    <property type="entry name" value="Ig_V-set"/>
</dbReference>
<feature type="domain" description="Ig-like" evidence="4">
    <location>
        <begin position="1"/>
        <end position="78"/>
    </location>
</feature>
<dbReference type="GO" id="GO:0002250">
    <property type="term" value="P:adaptive immune response"/>
    <property type="evidence" value="ECO:0007669"/>
    <property type="project" value="UniProtKB-KW"/>
</dbReference>
<evidence type="ECO:0000256" key="1">
    <source>
        <dbReference type="ARBA" id="ARBA00022859"/>
    </source>
</evidence>
<sequence>CRGAGFDVEGYSVRWYRQAPGGRLEWVSFMGGLSGSRRDYGATVEGRATVSRDNSLSESSLSLRALHPRDSARYFCAV</sequence>
<accession>A0A7L2H5U5</accession>
<dbReference type="GO" id="GO:0005576">
    <property type="term" value="C:extracellular region"/>
    <property type="evidence" value="ECO:0007669"/>
    <property type="project" value="UniProtKB-ARBA"/>
</dbReference>
<protein>
    <submittedName>
        <fullName evidence="5">HV03 protein</fullName>
    </submittedName>
</protein>
<feature type="non-terminal residue" evidence="5">
    <location>
        <position position="1"/>
    </location>
</feature>
<dbReference type="Pfam" id="PF07686">
    <property type="entry name" value="V-set"/>
    <property type="match status" value="1"/>
</dbReference>
<feature type="non-terminal residue" evidence="5">
    <location>
        <position position="78"/>
    </location>
</feature>
<comment type="caution">
    <text evidence="5">The sequence shown here is derived from an EMBL/GenBank/DDBJ whole genome shotgun (WGS) entry which is preliminary data.</text>
</comment>
<dbReference type="PANTHER" id="PTHR23266">
    <property type="entry name" value="IMMUNOGLOBULIN HEAVY CHAIN"/>
    <property type="match status" value="1"/>
</dbReference>
<proteinExistence type="predicted"/>
<evidence type="ECO:0000256" key="2">
    <source>
        <dbReference type="ARBA" id="ARBA00023130"/>
    </source>
</evidence>
<organism evidence="5 6">
    <name type="scientific">Nyctibius grandis</name>
    <name type="common">Great potoo</name>
    <dbReference type="NCBI Taxonomy" id="48427"/>
    <lineage>
        <taxon>Eukaryota</taxon>
        <taxon>Metazoa</taxon>
        <taxon>Chordata</taxon>
        <taxon>Craniata</taxon>
        <taxon>Vertebrata</taxon>
        <taxon>Euteleostomi</taxon>
        <taxon>Archelosauria</taxon>
        <taxon>Archosauria</taxon>
        <taxon>Dinosauria</taxon>
        <taxon>Saurischia</taxon>
        <taxon>Theropoda</taxon>
        <taxon>Coelurosauria</taxon>
        <taxon>Aves</taxon>
        <taxon>Neognathae</taxon>
        <taxon>Neoaves</taxon>
        <taxon>Strisores</taxon>
        <taxon>Caprimulgiformes</taxon>
        <taxon>Nyctibiidae</taxon>
        <taxon>Nyctibius</taxon>
    </lineage>
</organism>
<evidence type="ECO:0000259" key="4">
    <source>
        <dbReference type="PROSITE" id="PS50835"/>
    </source>
</evidence>
<reference evidence="5 6" key="1">
    <citation type="submission" date="2019-09" db="EMBL/GenBank/DDBJ databases">
        <title>Bird 10,000 Genomes (B10K) Project - Family phase.</title>
        <authorList>
            <person name="Zhang G."/>
        </authorList>
    </citation>
    <scope>NUCLEOTIDE SEQUENCE [LARGE SCALE GENOMIC DNA]</scope>
    <source>
        <strain evidence="5">B10K-DU-001-56</strain>
        <tissue evidence="5">Muscle</tissue>
    </source>
</reference>
<gene>
    <name evidence="5" type="primary">Hv03</name>
    <name evidence="5" type="ORF">NYCGRA_R02378</name>
</gene>
<dbReference type="InterPro" id="IPR036179">
    <property type="entry name" value="Ig-like_dom_sf"/>
</dbReference>
<dbReference type="AlphaFoldDB" id="A0A7L2H5U5"/>
<dbReference type="Gene3D" id="2.60.40.10">
    <property type="entry name" value="Immunoglobulins"/>
    <property type="match status" value="1"/>
</dbReference>
<evidence type="ECO:0000256" key="3">
    <source>
        <dbReference type="ARBA" id="ARBA00043265"/>
    </source>
</evidence>
<dbReference type="Proteomes" id="UP000567826">
    <property type="component" value="Unassembled WGS sequence"/>
</dbReference>
<keyword evidence="2" id="KW-1064">Adaptive immunity</keyword>
<evidence type="ECO:0000313" key="6">
    <source>
        <dbReference type="Proteomes" id="UP000567826"/>
    </source>
</evidence>
<dbReference type="GO" id="GO:0019814">
    <property type="term" value="C:immunoglobulin complex"/>
    <property type="evidence" value="ECO:0007669"/>
    <property type="project" value="UniProtKB-KW"/>
</dbReference>
<keyword evidence="1" id="KW-0391">Immunity</keyword>
<name>A0A7L2H5U5_NYCGR</name>
<evidence type="ECO:0000313" key="5">
    <source>
        <dbReference type="EMBL" id="NXQ92592.1"/>
    </source>
</evidence>